<keyword evidence="6 12" id="KW-0931">ER-Golgi transport</keyword>
<gene>
    <name evidence="15" type="ORF">LELG_00282</name>
</gene>
<evidence type="ECO:0000256" key="7">
    <source>
        <dbReference type="ARBA" id="ARBA00022927"/>
    </source>
</evidence>
<dbReference type="InParanoid" id="A5DSE6"/>
<evidence type="ECO:0000256" key="8">
    <source>
        <dbReference type="ARBA" id="ARBA00023034"/>
    </source>
</evidence>
<dbReference type="SUPFAM" id="SSF64356">
    <property type="entry name" value="SNARE-like"/>
    <property type="match status" value="1"/>
</dbReference>
<dbReference type="EMBL" id="CH981524">
    <property type="protein sequence ID" value="EDK42104.1"/>
    <property type="molecule type" value="Genomic_DNA"/>
</dbReference>
<evidence type="ECO:0000256" key="11">
    <source>
        <dbReference type="ARBA" id="ARBA00045555"/>
    </source>
</evidence>
<dbReference type="GO" id="GO:0006886">
    <property type="term" value="P:intracellular protein transport"/>
    <property type="evidence" value="ECO:0007669"/>
    <property type="project" value="TreeGrafter"/>
</dbReference>
<dbReference type="Proteomes" id="UP000001996">
    <property type="component" value="Unassembled WGS sequence"/>
</dbReference>
<dbReference type="GeneID" id="5235011"/>
<evidence type="ECO:0000256" key="12">
    <source>
        <dbReference type="RuleBase" id="RU366053"/>
    </source>
</evidence>
<evidence type="ECO:0000256" key="9">
    <source>
        <dbReference type="ARBA" id="ARBA00023136"/>
    </source>
</evidence>
<keyword evidence="7 12" id="KW-0653">Protein transport</keyword>
<dbReference type="FunCoup" id="A5DSE6">
    <property type="interactions" value="484"/>
</dbReference>
<comment type="subcellular location">
    <subcellularLocation>
        <location evidence="12">Cytoplasm</location>
    </subcellularLocation>
    <subcellularLocation>
        <location evidence="1 12">Golgi apparatus membrane</location>
        <topology evidence="1 12">Peripheral membrane protein</topology>
        <orientation evidence="1 12">Cytoplasmic side</orientation>
    </subcellularLocation>
    <subcellularLocation>
        <location evidence="12">Cytoplasmic vesicle</location>
        <location evidence="12">COPI-coated vesicle membrane</location>
        <topology evidence="12">Peripheral membrane protein</topology>
        <orientation evidence="12">Cytoplasmic side</orientation>
    </subcellularLocation>
</comment>
<dbReference type="Pfam" id="PF01217">
    <property type="entry name" value="Clat_adaptor_s"/>
    <property type="match status" value="1"/>
</dbReference>
<feature type="compositionally biased region" description="Low complexity" evidence="13">
    <location>
        <begin position="43"/>
        <end position="85"/>
    </location>
</feature>
<evidence type="ECO:0000256" key="3">
    <source>
        <dbReference type="ARBA" id="ARBA00011775"/>
    </source>
</evidence>
<evidence type="ECO:0000259" key="14">
    <source>
        <dbReference type="Pfam" id="PF01217"/>
    </source>
</evidence>
<dbReference type="KEGG" id="lel:PVL30_000277"/>
<dbReference type="eggNOG" id="KOG3343">
    <property type="taxonomic scope" value="Eukaryota"/>
</dbReference>
<dbReference type="GO" id="GO:0000139">
    <property type="term" value="C:Golgi membrane"/>
    <property type="evidence" value="ECO:0007669"/>
    <property type="project" value="UniProtKB-SubCell"/>
</dbReference>
<dbReference type="GO" id="GO:0006890">
    <property type="term" value="P:retrograde vesicle-mediated transport, Golgi to endoplasmic reticulum"/>
    <property type="evidence" value="ECO:0007669"/>
    <property type="project" value="UniProtKB-UniRule"/>
</dbReference>
<feature type="region of interest" description="Disordered" evidence="13">
    <location>
        <begin position="32"/>
        <end position="85"/>
    </location>
</feature>
<dbReference type="InterPro" id="IPR022775">
    <property type="entry name" value="AP_mu_sigma_su"/>
</dbReference>
<sequence>MSLNTTLYTISALLILDNEGNRLFAKYYTSSLDEQPQHKESGSSKSKTKSSTASTSASSPAPTSHSPSTQKQQQQQQQQQQQLKQQQQQLKSEKTLFSKINKVNQDILLYDNQIIVYKQINDVSIIITSPINENECLIYSTLNNLIEALTILLNSTVDKQTIINNYDLVSLAIDETIDDGIIIEYDPATIVSRVTNAPVNNPTVVDLKNIDISEKGLFNALSFAGKKLGERLQQGL</sequence>
<dbReference type="PANTHER" id="PTHR11043">
    <property type="entry name" value="ZETA-COAT PROTEIN"/>
    <property type="match status" value="1"/>
</dbReference>
<dbReference type="PANTHER" id="PTHR11043:SF0">
    <property type="entry name" value="COATOMER SUBUNIT ZETA"/>
    <property type="match status" value="1"/>
</dbReference>
<accession>A5DSE6</accession>
<keyword evidence="10 12" id="KW-0968">Cytoplasmic vesicle</keyword>
<evidence type="ECO:0000256" key="6">
    <source>
        <dbReference type="ARBA" id="ARBA00022892"/>
    </source>
</evidence>
<keyword evidence="8 12" id="KW-0333">Golgi apparatus</keyword>
<organism evidence="15 16">
    <name type="scientific">Lodderomyces elongisporus (strain ATCC 11503 / CBS 2605 / JCM 1781 / NBRC 1676 / NRRL YB-4239)</name>
    <name type="common">Yeast</name>
    <name type="synonym">Saccharomyces elongisporus</name>
    <dbReference type="NCBI Taxonomy" id="379508"/>
    <lineage>
        <taxon>Eukaryota</taxon>
        <taxon>Fungi</taxon>
        <taxon>Dikarya</taxon>
        <taxon>Ascomycota</taxon>
        <taxon>Saccharomycotina</taxon>
        <taxon>Pichiomycetes</taxon>
        <taxon>Debaryomycetaceae</taxon>
        <taxon>Candida/Lodderomyces clade</taxon>
        <taxon>Lodderomyces</taxon>
    </lineage>
</organism>
<evidence type="ECO:0000256" key="1">
    <source>
        <dbReference type="ARBA" id="ARBA00004255"/>
    </source>
</evidence>
<keyword evidence="4 12" id="KW-0813">Transport</keyword>
<evidence type="ECO:0000313" key="15">
    <source>
        <dbReference type="EMBL" id="EDK42104.1"/>
    </source>
</evidence>
<evidence type="ECO:0000256" key="4">
    <source>
        <dbReference type="ARBA" id="ARBA00022448"/>
    </source>
</evidence>
<dbReference type="Gene3D" id="3.30.450.60">
    <property type="match status" value="1"/>
</dbReference>
<dbReference type="InterPro" id="IPR011012">
    <property type="entry name" value="Longin-like_dom_sf"/>
</dbReference>
<dbReference type="VEuPathDB" id="FungiDB:LELG_00282"/>
<reference evidence="15 16" key="1">
    <citation type="journal article" date="2009" name="Nature">
        <title>Evolution of pathogenicity and sexual reproduction in eight Candida genomes.</title>
        <authorList>
            <person name="Butler G."/>
            <person name="Rasmussen M.D."/>
            <person name="Lin M.F."/>
            <person name="Santos M.A."/>
            <person name="Sakthikumar S."/>
            <person name="Munro C.A."/>
            <person name="Rheinbay E."/>
            <person name="Grabherr M."/>
            <person name="Forche A."/>
            <person name="Reedy J.L."/>
            <person name="Agrafioti I."/>
            <person name="Arnaud M.B."/>
            <person name="Bates S."/>
            <person name="Brown A.J."/>
            <person name="Brunke S."/>
            <person name="Costanzo M.C."/>
            <person name="Fitzpatrick D.A."/>
            <person name="de Groot P.W."/>
            <person name="Harris D."/>
            <person name="Hoyer L.L."/>
            <person name="Hube B."/>
            <person name="Klis F.M."/>
            <person name="Kodira C."/>
            <person name="Lennard N."/>
            <person name="Logue M.E."/>
            <person name="Martin R."/>
            <person name="Neiman A.M."/>
            <person name="Nikolaou E."/>
            <person name="Quail M.A."/>
            <person name="Quinn J."/>
            <person name="Santos M.C."/>
            <person name="Schmitzberger F.F."/>
            <person name="Sherlock G."/>
            <person name="Shah P."/>
            <person name="Silverstein K.A."/>
            <person name="Skrzypek M.S."/>
            <person name="Soll D."/>
            <person name="Staggs R."/>
            <person name="Stansfield I."/>
            <person name="Stumpf M.P."/>
            <person name="Sudbery P.E."/>
            <person name="Srikantha T."/>
            <person name="Zeng Q."/>
            <person name="Berman J."/>
            <person name="Berriman M."/>
            <person name="Heitman J."/>
            <person name="Gow N.A."/>
            <person name="Lorenz M.C."/>
            <person name="Birren B.W."/>
            <person name="Kellis M."/>
            <person name="Cuomo C.A."/>
        </authorList>
    </citation>
    <scope>NUCLEOTIDE SEQUENCE [LARGE SCALE GENOMIC DNA]</scope>
    <source>
        <strain evidence="16">ATCC 11503 / BCRC 21390 / CBS 2605 / JCM 1781 / NBRC 1676 / NRRL YB-4239</strain>
    </source>
</reference>
<dbReference type="GO" id="GO:0030126">
    <property type="term" value="C:COPI vesicle coat"/>
    <property type="evidence" value="ECO:0007669"/>
    <property type="project" value="UniProtKB-UniRule"/>
</dbReference>
<dbReference type="AlphaFoldDB" id="A5DSE6"/>
<comment type="function">
    <text evidence="11">The coatomer is a cytosolic protein complex that binds to dilysine motifs and reversibly associates with Golgi non-clathrin-coated vesicles, which further mediate biosynthetic protein transport from the ER, via the Golgi up to the trans Golgi network. Coatomer complex is required for budding from Golgi membranes, and is essential for the retrograde Golgi-to-ER transport of dilysine-tagged proteins. The zeta subunit may be involved in regulating the coat assembly and, hence, the rate of biosynthetic protein transport due to its association-dissociation properties with the coatomer complex.</text>
</comment>
<dbReference type="GO" id="GO:0006891">
    <property type="term" value="P:intra-Golgi vesicle-mediated transport"/>
    <property type="evidence" value="ECO:0007669"/>
    <property type="project" value="TreeGrafter"/>
</dbReference>
<dbReference type="InterPro" id="IPR039652">
    <property type="entry name" value="Coatomer_zeta"/>
</dbReference>
<feature type="domain" description="AP complex mu/sigma subunit" evidence="14">
    <location>
        <begin position="82"/>
        <end position="196"/>
    </location>
</feature>
<dbReference type="OrthoDB" id="10249988at2759"/>
<evidence type="ECO:0000256" key="10">
    <source>
        <dbReference type="ARBA" id="ARBA00023329"/>
    </source>
</evidence>
<evidence type="ECO:0000256" key="13">
    <source>
        <dbReference type="SAM" id="MobiDB-lite"/>
    </source>
</evidence>
<evidence type="ECO:0000256" key="5">
    <source>
        <dbReference type="ARBA" id="ARBA00022490"/>
    </source>
</evidence>
<protein>
    <recommendedName>
        <fullName evidence="12">Coatomer subunit zeta</fullName>
    </recommendedName>
</protein>
<comment type="subunit">
    <text evidence="3 12">Oligomeric complex that consists of at least the alpha, beta, beta', gamma, delta, epsilon and zeta subunits.</text>
</comment>
<name>A5DSE6_LODEL</name>
<evidence type="ECO:0000313" key="16">
    <source>
        <dbReference type="Proteomes" id="UP000001996"/>
    </source>
</evidence>
<evidence type="ECO:0000256" key="2">
    <source>
        <dbReference type="ARBA" id="ARBA00006972"/>
    </source>
</evidence>
<keyword evidence="5 12" id="KW-0963">Cytoplasm</keyword>
<keyword evidence="9 12" id="KW-0472">Membrane</keyword>
<comment type="similarity">
    <text evidence="2 12">Belongs to the adaptor complexes small subunit family.</text>
</comment>
<dbReference type="OMA" id="MNCLFES"/>
<dbReference type="STRING" id="379508.A5DSE6"/>
<dbReference type="HOGENOM" id="CLU_086803_0_0_1"/>
<keyword evidence="16" id="KW-1185">Reference proteome</keyword>
<proteinExistence type="inferred from homology"/>